<protein>
    <submittedName>
        <fullName evidence="1">Uncharacterized protein</fullName>
    </submittedName>
</protein>
<evidence type="ECO:0000313" key="1">
    <source>
        <dbReference type="EMBL" id="JAD36494.1"/>
    </source>
</evidence>
<dbReference type="AlphaFoldDB" id="A0A0A8ZAS1"/>
<organism evidence="1">
    <name type="scientific">Arundo donax</name>
    <name type="common">Giant reed</name>
    <name type="synonym">Donax arundinaceus</name>
    <dbReference type="NCBI Taxonomy" id="35708"/>
    <lineage>
        <taxon>Eukaryota</taxon>
        <taxon>Viridiplantae</taxon>
        <taxon>Streptophyta</taxon>
        <taxon>Embryophyta</taxon>
        <taxon>Tracheophyta</taxon>
        <taxon>Spermatophyta</taxon>
        <taxon>Magnoliopsida</taxon>
        <taxon>Liliopsida</taxon>
        <taxon>Poales</taxon>
        <taxon>Poaceae</taxon>
        <taxon>PACMAD clade</taxon>
        <taxon>Arundinoideae</taxon>
        <taxon>Arundineae</taxon>
        <taxon>Arundo</taxon>
    </lineage>
</organism>
<accession>A0A0A8ZAS1</accession>
<reference evidence="1" key="2">
    <citation type="journal article" date="2015" name="Data Brief">
        <title>Shoot transcriptome of the giant reed, Arundo donax.</title>
        <authorList>
            <person name="Barrero R.A."/>
            <person name="Guerrero F.D."/>
            <person name="Moolhuijzen P."/>
            <person name="Goolsby J.A."/>
            <person name="Tidwell J."/>
            <person name="Bellgard S.E."/>
            <person name="Bellgard M.I."/>
        </authorList>
    </citation>
    <scope>NUCLEOTIDE SEQUENCE</scope>
    <source>
        <tissue evidence="1">Shoot tissue taken approximately 20 cm above the soil surface</tissue>
    </source>
</reference>
<reference evidence="1" key="1">
    <citation type="submission" date="2014-09" db="EMBL/GenBank/DDBJ databases">
        <authorList>
            <person name="Magalhaes I.L.F."/>
            <person name="Oliveira U."/>
            <person name="Santos F.R."/>
            <person name="Vidigal T.H.D.A."/>
            <person name="Brescovit A.D."/>
            <person name="Santos A.J."/>
        </authorList>
    </citation>
    <scope>NUCLEOTIDE SEQUENCE</scope>
    <source>
        <tissue evidence="1">Shoot tissue taken approximately 20 cm above the soil surface</tissue>
    </source>
</reference>
<proteinExistence type="predicted"/>
<name>A0A0A8ZAS1_ARUDO</name>
<sequence>MITTLFKKNMIITTTQTSFCKTVII</sequence>
<dbReference type="EMBL" id="GBRH01261401">
    <property type="protein sequence ID" value="JAD36494.1"/>
    <property type="molecule type" value="Transcribed_RNA"/>
</dbReference>